<reference evidence="3" key="1">
    <citation type="submission" date="2020-12" db="EMBL/GenBank/DDBJ databases">
        <title>Geomonas sp. Red875, isolated from river sediment.</title>
        <authorList>
            <person name="Xu Z."/>
            <person name="Zhang Z."/>
            <person name="Masuda Y."/>
            <person name="Itoh H."/>
            <person name="Senoo K."/>
        </authorList>
    </citation>
    <scope>NUCLEOTIDE SEQUENCE</scope>
    <source>
        <strain evidence="3">Red875</strain>
    </source>
</reference>
<protein>
    <submittedName>
        <fullName evidence="3">Cytochrome C</fullName>
    </submittedName>
</protein>
<keyword evidence="1" id="KW-0732">Signal</keyword>
<sequence length="272" mass="28512">MKKVSLALAVVSLAATATVAFAGPQAATGINGSWHDLNAAAGYTGDSLGRTCVFCHTPHNARTTDALVPLWNHADNVLKNLAPYSWVAPTNQKIAINSDPLIGPSRLCMACHDGSTAVDSHGSAGSFPAGNTKMTASYTDALGATAKRFITDLTVTHPIGFQYDEAAAKRNNIATNGQNVAEIVTSEHGFILGDLPDAAVWNTQNRTGVSAVAETGKKIKDTLYGGFMTCATCHDVHNSVNQGPTAASGHSYNYFLYAKEEGSAICLSCHIK</sequence>
<organism evidence="3 4">
    <name type="scientific">Geomesophilobacter sediminis</name>
    <dbReference type="NCBI Taxonomy" id="2798584"/>
    <lineage>
        <taxon>Bacteria</taxon>
        <taxon>Pseudomonadati</taxon>
        <taxon>Thermodesulfobacteriota</taxon>
        <taxon>Desulfuromonadia</taxon>
        <taxon>Geobacterales</taxon>
        <taxon>Geobacteraceae</taxon>
        <taxon>Geomesophilobacter</taxon>
    </lineage>
</organism>
<accession>A0A8J7S7W6</accession>
<dbReference type="AlphaFoldDB" id="A0A8J7S7W6"/>
<name>A0A8J7S7W6_9BACT</name>
<dbReference type="Pfam" id="PF09699">
    <property type="entry name" value="Paired_CXXCH_1"/>
    <property type="match status" value="1"/>
</dbReference>
<keyword evidence="4" id="KW-1185">Reference proteome</keyword>
<evidence type="ECO:0000313" key="4">
    <source>
        <dbReference type="Proteomes" id="UP000636888"/>
    </source>
</evidence>
<dbReference type="InterPro" id="IPR036280">
    <property type="entry name" value="Multihaem_cyt_sf"/>
</dbReference>
<evidence type="ECO:0000256" key="1">
    <source>
        <dbReference type="SAM" id="SignalP"/>
    </source>
</evidence>
<evidence type="ECO:0000313" key="3">
    <source>
        <dbReference type="EMBL" id="MBJ6727271.1"/>
    </source>
</evidence>
<gene>
    <name evidence="3" type="ORF">JFN93_21375</name>
</gene>
<evidence type="ECO:0000259" key="2">
    <source>
        <dbReference type="Pfam" id="PF09699"/>
    </source>
</evidence>
<feature type="domain" description="Doubled CXXCH motif" evidence="2">
    <location>
        <begin position="229"/>
        <end position="270"/>
    </location>
</feature>
<proteinExistence type="predicted"/>
<dbReference type="SUPFAM" id="SSF48695">
    <property type="entry name" value="Multiheme cytochromes"/>
    <property type="match status" value="1"/>
</dbReference>
<dbReference type="InterPro" id="IPR010177">
    <property type="entry name" value="Paired_CXXCH_1"/>
</dbReference>
<feature type="signal peptide" evidence="1">
    <location>
        <begin position="1"/>
        <end position="22"/>
    </location>
</feature>
<dbReference type="Proteomes" id="UP000636888">
    <property type="component" value="Unassembled WGS sequence"/>
</dbReference>
<dbReference type="RefSeq" id="WP_199386188.1">
    <property type="nucleotide sequence ID" value="NZ_JAEMHM010000022.1"/>
</dbReference>
<feature type="chain" id="PRO_5035319959" evidence="1">
    <location>
        <begin position="23"/>
        <end position="272"/>
    </location>
</feature>
<comment type="caution">
    <text evidence="3">The sequence shown here is derived from an EMBL/GenBank/DDBJ whole genome shotgun (WGS) entry which is preliminary data.</text>
</comment>
<dbReference type="EMBL" id="JAEMHM010000022">
    <property type="protein sequence ID" value="MBJ6727271.1"/>
    <property type="molecule type" value="Genomic_DNA"/>
</dbReference>